<reference evidence="2" key="1">
    <citation type="journal article" date="2013" name="Genome">
        <title>Draft Genome Sequences of Porphyromonas crevioricanis JCM 15906T and Porphyromonas cansulci JCM 13913T Isolated from a Canine Oral Cavity.</title>
        <authorList>
            <person name="Sakamoto M."/>
            <person name="Tanaka N."/>
            <person name="Shiwa Y."/>
            <person name="Yoshikawa H."/>
            <person name="Ohkuma M."/>
        </authorList>
    </citation>
    <scope>NUCLEOTIDE SEQUENCE [LARGE SCALE GENOMIC DNA]</scope>
    <source>
        <strain evidence="2">JCM 15906</strain>
    </source>
</reference>
<sequence>MPPINIEKESENTIKKLSNRAEKIRQKGNIIIQKQTNK</sequence>
<evidence type="ECO:0000313" key="1">
    <source>
        <dbReference type="EMBL" id="GAD05710.1"/>
    </source>
</evidence>
<name>T1DSG5_9PORP</name>
<evidence type="ECO:0000313" key="2">
    <source>
        <dbReference type="Proteomes" id="UP000018031"/>
    </source>
</evidence>
<dbReference type="AlphaFoldDB" id="T1DSG5"/>
<accession>T1DSG5</accession>
<gene>
    <name evidence="1" type="ORF">PORCRE_1417</name>
</gene>
<reference evidence="1 2" key="2">
    <citation type="journal article" date="2013" name="Genome Announc.">
        <title>Draft Genome Sequences of Porphyromonas crevioricanis JCM 15906T and Porphyromonas cansulci JCM 13913T Isolated from a Canine Oral Cavity.</title>
        <authorList>
            <person name="Sakamoto M."/>
            <person name="Tanaka N."/>
            <person name="Shiwa Y."/>
            <person name="Yoshikawa H."/>
            <person name="Ohkuma M."/>
        </authorList>
    </citation>
    <scope>NUCLEOTIDE SEQUENCE [LARGE SCALE GENOMIC DNA]</scope>
    <source>
        <strain evidence="1 2">JCM 15906</strain>
    </source>
</reference>
<dbReference type="Proteomes" id="UP000018031">
    <property type="component" value="Unassembled WGS sequence"/>
</dbReference>
<comment type="caution">
    <text evidence="1">The sequence shown here is derived from an EMBL/GenBank/DDBJ whole genome shotgun (WGS) entry which is preliminary data.</text>
</comment>
<protein>
    <submittedName>
        <fullName evidence="1">Uncharacterized protein</fullName>
    </submittedName>
</protein>
<dbReference type="EMBL" id="BAOU01000037">
    <property type="protein sequence ID" value="GAD05710.1"/>
    <property type="molecule type" value="Genomic_DNA"/>
</dbReference>
<proteinExistence type="predicted"/>
<organism evidence="1 2">
    <name type="scientific">Porphyromonas crevioricanis JCM 15906</name>
    <dbReference type="NCBI Taxonomy" id="1305617"/>
    <lineage>
        <taxon>Bacteria</taxon>
        <taxon>Pseudomonadati</taxon>
        <taxon>Bacteroidota</taxon>
        <taxon>Bacteroidia</taxon>
        <taxon>Bacteroidales</taxon>
        <taxon>Porphyromonadaceae</taxon>
        <taxon>Porphyromonas</taxon>
    </lineage>
</organism>